<dbReference type="GO" id="GO:0015271">
    <property type="term" value="F:outward rectifier potassium channel activity"/>
    <property type="evidence" value="ECO:0007669"/>
    <property type="project" value="TreeGrafter"/>
</dbReference>
<feature type="domain" description="EF-hand" evidence="10">
    <location>
        <begin position="240"/>
        <end position="265"/>
    </location>
</feature>
<evidence type="ECO:0000256" key="9">
    <source>
        <dbReference type="SAM" id="Phobius"/>
    </source>
</evidence>
<keyword evidence="5 9" id="KW-1133">Transmembrane helix</keyword>
<name>A0A7S2UGW5_9STRA</name>
<keyword evidence="2" id="KW-0813">Transport</keyword>
<dbReference type="GO" id="GO:0022841">
    <property type="term" value="F:potassium ion leak channel activity"/>
    <property type="evidence" value="ECO:0007669"/>
    <property type="project" value="TreeGrafter"/>
</dbReference>
<dbReference type="GO" id="GO:0030322">
    <property type="term" value="P:stabilization of membrane potential"/>
    <property type="evidence" value="ECO:0007669"/>
    <property type="project" value="TreeGrafter"/>
</dbReference>
<dbReference type="InterPro" id="IPR013099">
    <property type="entry name" value="K_chnl_dom"/>
</dbReference>
<dbReference type="SUPFAM" id="SSF81324">
    <property type="entry name" value="Voltage-gated potassium channels"/>
    <property type="match status" value="2"/>
</dbReference>
<evidence type="ECO:0000256" key="8">
    <source>
        <dbReference type="ARBA" id="ARBA00023303"/>
    </source>
</evidence>
<feature type="transmembrane region" description="Helical" evidence="9">
    <location>
        <begin position="193"/>
        <end position="218"/>
    </location>
</feature>
<proteinExistence type="predicted"/>
<keyword evidence="3 9" id="KW-0812">Transmembrane</keyword>
<feature type="domain" description="EF-hand" evidence="10">
    <location>
        <begin position="269"/>
        <end position="304"/>
    </location>
</feature>
<accession>A0A7S2UGW5</accession>
<evidence type="ECO:0000256" key="5">
    <source>
        <dbReference type="ARBA" id="ARBA00022989"/>
    </source>
</evidence>
<evidence type="ECO:0000256" key="6">
    <source>
        <dbReference type="ARBA" id="ARBA00023065"/>
    </source>
</evidence>
<dbReference type="Pfam" id="PF13202">
    <property type="entry name" value="EF-hand_5"/>
    <property type="match status" value="2"/>
</dbReference>
<reference evidence="11" key="1">
    <citation type="submission" date="2021-01" db="EMBL/GenBank/DDBJ databases">
        <authorList>
            <person name="Corre E."/>
            <person name="Pelletier E."/>
            <person name="Niang G."/>
            <person name="Scheremetjew M."/>
            <person name="Finn R."/>
            <person name="Kale V."/>
            <person name="Holt S."/>
            <person name="Cochrane G."/>
            <person name="Meng A."/>
            <person name="Brown T."/>
            <person name="Cohen L."/>
        </authorList>
    </citation>
    <scope>NUCLEOTIDE SEQUENCE</scope>
    <source>
        <strain evidence="11">CCMP2084</strain>
    </source>
</reference>
<keyword evidence="4" id="KW-0106">Calcium</keyword>
<dbReference type="PANTHER" id="PTHR11003:SF291">
    <property type="entry name" value="IP11374P"/>
    <property type="match status" value="1"/>
</dbReference>
<dbReference type="Pfam" id="PF07885">
    <property type="entry name" value="Ion_trans_2"/>
    <property type="match status" value="2"/>
</dbReference>
<dbReference type="SMART" id="SM00054">
    <property type="entry name" value="EFh"/>
    <property type="match status" value="2"/>
</dbReference>
<comment type="subcellular location">
    <subcellularLocation>
        <location evidence="1">Membrane</location>
        <topology evidence="1">Multi-pass membrane protein</topology>
    </subcellularLocation>
</comment>
<feature type="transmembrane region" description="Helical" evidence="9">
    <location>
        <begin position="7"/>
        <end position="26"/>
    </location>
</feature>
<dbReference type="InterPro" id="IPR003280">
    <property type="entry name" value="2pore_dom_K_chnl"/>
</dbReference>
<dbReference type="CDD" id="cd00051">
    <property type="entry name" value="EFh"/>
    <property type="match status" value="1"/>
</dbReference>
<dbReference type="PROSITE" id="PS00018">
    <property type="entry name" value="EF_HAND_1"/>
    <property type="match status" value="2"/>
</dbReference>
<gene>
    <name evidence="11" type="ORF">ASEP1449_LOCUS10775</name>
</gene>
<dbReference type="Gene3D" id="1.10.238.10">
    <property type="entry name" value="EF-hand"/>
    <property type="match status" value="1"/>
</dbReference>
<feature type="transmembrane region" description="Helical" evidence="9">
    <location>
        <begin position="139"/>
        <end position="157"/>
    </location>
</feature>
<dbReference type="GO" id="GO:0005737">
    <property type="term" value="C:cytoplasm"/>
    <property type="evidence" value="ECO:0007669"/>
    <property type="project" value="UniProtKB-ARBA"/>
</dbReference>
<dbReference type="PANTHER" id="PTHR11003">
    <property type="entry name" value="POTASSIUM CHANNEL, SUBFAMILY K"/>
    <property type="match status" value="1"/>
</dbReference>
<evidence type="ECO:0000313" key="11">
    <source>
        <dbReference type="EMBL" id="CAD9818943.1"/>
    </source>
</evidence>
<dbReference type="GO" id="GO:0005509">
    <property type="term" value="F:calcium ion binding"/>
    <property type="evidence" value="ECO:0007669"/>
    <property type="project" value="InterPro"/>
</dbReference>
<dbReference type="PRINTS" id="PR01333">
    <property type="entry name" value="2POREKCHANEL"/>
</dbReference>
<evidence type="ECO:0000256" key="4">
    <source>
        <dbReference type="ARBA" id="ARBA00022837"/>
    </source>
</evidence>
<feature type="transmembrane region" description="Helical" evidence="9">
    <location>
        <begin position="163"/>
        <end position="181"/>
    </location>
</feature>
<sequence>MEVLKLCLFYTSIYMGVSVIAFSFVFEKWTIIDSMYFAVSTFTTCGYGNLTPTTPAGQVFTIFFAIYGVIILGVFIGVVGYSISEAQSKTLKKLKKGRREEILESLFTEDERQRKECDVLIREGLLYDHASLMGDIKRVVMTELPAILIVAVAALVLGYRERWTVISTLYFCVMSATTTGFGDYSPTTQIDKVYCILFLPLAVAVFGEVLGRIAGVYIQRKVRRAETKFLHRSVTRCDLNRMDANQDGMVDMEEFLTFMLVALQKVDRESIDDLKTIFRSLDTNGNGMLDKDDLVELAECFDTNELIGLAEQNPLLDNYVEHKSEIEVHALEASNP</sequence>
<dbReference type="EMBL" id="HBHQ01016138">
    <property type="protein sequence ID" value="CAD9818943.1"/>
    <property type="molecule type" value="Transcribed_RNA"/>
</dbReference>
<keyword evidence="6" id="KW-0406">Ion transport</keyword>
<keyword evidence="8" id="KW-0407">Ion channel</keyword>
<protein>
    <recommendedName>
        <fullName evidence="10">EF-hand domain-containing protein</fullName>
    </recommendedName>
</protein>
<dbReference type="InterPro" id="IPR018247">
    <property type="entry name" value="EF_Hand_1_Ca_BS"/>
</dbReference>
<dbReference type="Gene3D" id="1.10.287.70">
    <property type="match status" value="2"/>
</dbReference>
<organism evidence="11">
    <name type="scientific">Attheya septentrionalis</name>
    <dbReference type="NCBI Taxonomy" id="420275"/>
    <lineage>
        <taxon>Eukaryota</taxon>
        <taxon>Sar</taxon>
        <taxon>Stramenopiles</taxon>
        <taxon>Ochrophyta</taxon>
        <taxon>Bacillariophyta</taxon>
        <taxon>Coscinodiscophyceae</taxon>
        <taxon>Chaetocerotophycidae</taxon>
        <taxon>Chaetocerotales</taxon>
        <taxon>Attheyaceae</taxon>
        <taxon>Attheya</taxon>
    </lineage>
</organism>
<evidence type="ECO:0000256" key="7">
    <source>
        <dbReference type="ARBA" id="ARBA00023136"/>
    </source>
</evidence>
<dbReference type="GO" id="GO:0005886">
    <property type="term" value="C:plasma membrane"/>
    <property type="evidence" value="ECO:0007669"/>
    <property type="project" value="TreeGrafter"/>
</dbReference>
<dbReference type="AlphaFoldDB" id="A0A7S2UGW5"/>
<feature type="transmembrane region" description="Helical" evidence="9">
    <location>
        <begin position="59"/>
        <end position="83"/>
    </location>
</feature>
<evidence type="ECO:0000256" key="3">
    <source>
        <dbReference type="ARBA" id="ARBA00022692"/>
    </source>
</evidence>
<evidence type="ECO:0000259" key="10">
    <source>
        <dbReference type="PROSITE" id="PS50222"/>
    </source>
</evidence>
<keyword evidence="7 9" id="KW-0472">Membrane</keyword>
<evidence type="ECO:0000256" key="1">
    <source>
        <dbReference type="ARBA" id="ARBA00004141"/>
    </source>
</evidence>
<dbReference type="PROSITE" id="PS50222">
    <property type="entry name" value="EF_HAND_2"/>
    <property type="match status" value="2"/>
</dbReference>
<evidence type="ECO:0000256" key="2">
    <source>
        <dbReference type="ARBA" id="ARBA00022448"/>
    </source>
</evidence>
<dbReference type="InterPro" id="IPR002048">
    <property type="entry name" value="EF_hand_dom"/>
</dbReference>
<dbReference type="SUPFAM" id="SSF47473">
    <property type="entry name" value="EF-hand"/>
    <property type="match status" value="1"/>
</dbReference>
<dbReference type="InterPro" id="IPR011992">
    <property type="entry name" value="EF-hand-dom_pair"/>
</dbReference>